<evidence type="ECO:0000256" key="1">
    <source>
        <dbReference type="SAM" id="Phobius"/>
    </source>
</evidence>
<protein>
    <recommendedName>
        <fullName evidence="2">YrhK domain-containing protein</fullName>
    </recommendedName>
</protein>
<dbReference type="EMBL" id="FWFN01000005">
    <property type="protein sequence ID" value="SLN53635.1"/>
    <property type="molecule type" value="Genomic_DNA"/>
</dbReference>
<reference evidence="3 4" key="1">
    <citation type="submission" date="2017-03" db="EMBL/GenBank/DDBJ databases">
        <authorList>
            <person name="Afonso C.L."/>
            <person name="Miller P.J."/>
            <person name="Scott M.A."/>
            <person name="Spackman E."/>
            <person name="Goraichik I."/>
            <person name="Dimitrov K.M."/>
            <person name="Suarez D.L."/>
            <person name="Swayne D.E."/>
        </authorList>
    </citation>
    <scope>NUCLEOTIDE SEQUENCE [LARGE SCALE GENOMIC DNA]</scope>
    <source>
        <strain evidence="3 4">CECT 7751</strain>
    </source>
</reference>
<evidence type="ECO:0000313" key="3">
    <source>
        <dbReference type="EMBL" id="SLN53635.1"/>
    </source>
</evidence>
<evidence type="ECO:0000313" key="4">
    <source>
        <dbReference type="Proteomes" id="UP000193963"/>
    </source>
</evidence>
<keyword evidence="1" id="KW-0812">Transmembrane</keyword>
<evidence type="ECO:0000259" key="2">
    <source>
        <dbReference type="Pfam" id="PF14145"/>
    </source>
</evidence>
<name>A0A1X6ZKC0_9RHOB</name>
<dbReference type="Proteomes" id="UP000193963">
    <property type="component" value="Unassembled WGS sequence"/>
</dbReference>
<proteinExistence type="predicted"/>
<sequence>MPLFHHANRERNDDTRRVYALFEIAHTTVDFMAALAFIVGSVLFFYKSLQEAGTWLFLVGSILFAVKPSLRLARELKLYAMGKEENLEERFEE</sequence>
<keyword evidence="1" id="KW-1133">Transmembrane helix</keyword>
<keyword evidence="1" id="KW-0472">Membrane</keyword>
<gene>
    <name evidence="3" type="ORF">PSM7751_02587</name>
</gene>
<dbReference type="Pfam" id="PF14145">
    <property type="entry name" value="YrhK"/>
    <property type="match status" value="1"/>
</dbReference>
<feature type="transmembrane region" description="Helical" evidence="1">
    <location>
        <begin position="21"/>
        <end position="46"/>
    </location>
</feature>
<dbReference type="RefSeq" id="WP_085888635.1">
    <property type="nucleotide sequence ID" value="NZ_FWFN01000005.1"/>
</dbReference>
<organism evidence="3 4">
    <name type="scientific">Pseudooceanicola marinus</name>
    <dbReference type="NCBI Taxonomy" id="396013"/>
    <lineage>
        <taxon>Bacteria</taxon>
        <taxon>Pseudomonadati</taxon>
        <taxon>Pseudomonadota</taxon>
        <taxon>Alphaproteobacteria</taxon>
        <taxon>Rhodobacterales</taxon>
        <taxon>Paracoccaceae</taxon>
        <taxon>Pseudooceanicola</taxon>
    </lineage>
</organism>
<feature type="domain" description="YrhK" evidence="2">
    <location>
        <begin position="21"/>
        <end position="75"/>
    </location>
</feature>
<feature type="transmembrane region" description="Helical" evidence="1">
    <location>
        <begin position="52"/>
        <end position="73"/>
    </location>
</feature>
<dbReference type="AlphaFoldDB" id="A0A1X6ZKC0"/>
<accession>A0A1X6ZKC0</accession>
<dbReference type="InterPro" id="IPR025424">
    <property type="entry name" value="YrhK_domain"/>
</dbReference>
<dbReference type="OrthoDB" id="5862062at2"/>
<keyword evidence="4" id="KW-1185">Reference proteome</keyword>